<dbReference type="InterPro" id="IPR051013">
    <property type="entry name" value="MBL_superfamily_lactonases"/>
</dbReference>
<dbReference type="RefSeq" id="XP_040640353.1">
    <property type="nucleotide sequence ID" value="XM_040786273.1"/>
</dbReference>
<dbReference type="InterPro" id="IPR036866">
    <property type="entry name" value="RibonucZ/Hydroxyglut_hydro"/>
</dbReference>
<dbReference type="SUPFAM" id="SSF56281">
    <property type="entry name" value="Metallo-hydrolase/oxidoreductase"/>
    <property type="match status" value="1"/>
</dbReference>
<evidence type="ECO:0000256" key="3">
    <source>
        <dbReference type="ARBA" id="ARBA00022801"/>
    </source>
</evidence>
<dbReference type="PANTHER" id="PTHR42978">
    <property type="entry name" value="QUORUM-QUENCHING LACTONASE YTNP-RELATED-RELATED"/>
    <property type="match status" value="1"/>
</dbReference>
<evidence type="ECO:0000313" key="6">
    <source>
        <dbReference type="EMBL" id="EYE96665.1"/>
    </source>
</evidence>
<dbReference type="Pfam" id="PF00753">
    <property type="entry name" value="Lactamase_B"/>
    <property type="match status" value="1"/>
</dbReference>
<dbReference type="HOGENOM" id="CLU_030571_1_0_1"/>
<dbReference type="CDD" id="cd07730">
    <property type="entry name" value="metallo-hydrolase-like_MBL-fold"/>
    <property type="match status" value="1"/>
</dbReference>
<dbReference type="Proteomes" id="UP000019804">
    <property type="component" value="Unassembled WGS sequence"/>
</dbReference>
<evidence type="ECO:0000256" key="4">
    <source>
        <dbReference type="ARBA" id="ARBA00022833"/>
    </source>
</evidence>
<evidence type="ECO:0000313" key="7">
    <source>
        <dbReference type="Proteomes" id="UP000019804"/>
    </source>
</evidence>
<dbReference type="AlphaFoldDB" id="A0A017SK29"/>
<evidence type="ECO:0000259" key="5">
    <source>
        <dbReference type="Pfam" id="PF00753"/>
    </source>
</evidence>
<dbReference type="GO" id="GO:0016787">
    <property type="term" value="F:hydrolase activity"/>
    <property type="evidence" value="ECO:0007669"/>
    <property type="project" value="UniProtKB-KW"/>
</dbReference>
<accession>A0A017SK29</accession>
<proteinExistence type="inferred from homology"/>
<dbReference type="PANTHER" id="PTHR42978:SF5">
    <property type="entry name" value="METALLO-BETA-LACTAMASE DOMAIN-CONTAINING PROTEIN"/>
    <property type="match status" value="1"/>
</dbReference>
<protein>
    <recommendedName>
        <fullName evidence="5">Metallo-beta-lactamase domain-containing protein</fullName>
    </recommendedName>
</protein>
<name>A0A017SK29_ASPRC</name>
<keyword evidence="3" id="KW-0378">Hydrolase</keyword>
<dbReference type="OrthoDB" id="10250730at2759"/>
<dbReference type="InterPro" id="IPR001279">
    <property type="entry name" value="Metallo-B-lactamas"/>
</dbReference>
<keyword evidence="7" id="KW-1185">Reference proteome</keyword>
<comment type="similarity">
    <text evidence="1">Belongs to the metallo-beta-lactamase superfamily.</text>
</comment>
<keyword evidence="4" id="KW-0862">Zinc</keyword>
<dbReference type="STRING" id="1388766.A0A017SK29"/>
<reference evidence="7" key="1">
    <citation type="journal article" date="2014" name="Nat. Commun.">
        <title>Genomic adaptations of the halophilic Dead Sea filamentous fungus Eurotium rubrum.</title>
        <authorList>
            <person name="Kis-Papo T."/>
            <person name="Weig A.R."/>
            <person name="Riley R."/>
            <person name="Persoh D."/>
            <person name="Salamov A."/>
            <person name="Sun H."/>
            <person name="Lipzen A."/>
            <person name="Wasser S.P."/>
            <person name="Rambold G."/>
            <person name="Grigoriev I.V."/>
            <person name="Nevo E."/>
        </authorList>
    </citation>
    <scope>NUCLEOTIDE SEQUENCE [LARGE SCALE GENOMIC DNA]</scope>
    <source>
        <strain evidence="7">CBS 135680</strain>
    </source>
</reference>
<dbReference type="EMBL" id="KK088418">
    <property type="protein sequence ID" value="EYE96665.1"/>
    <property type="molecule type" value="Genomic_DNA"/>
</dbReference>
<feature type="domain" description="Metallo-beta-lactamase" evidence="5">
    <location>
        <begin position="59"/>
        <end position="127"/>
    </location>
</feature>
<evidence type="ECO:0000256" key="1">
    <source>
        <dbReference type="ARBA" id="ARBA00007749"/>
    </source>
</evidence>
<organism evidence="6 7">
    <name type="scientific">Aspergillus ruber (strain CBS 135680)</name>
    <dbReference type="NCBI Taxonomy" id="1388766"/>
    <lineage>
        <taxon>Eukaryota</taxon>
        <taxon>Fungi</taxon>
        <taxon>Dikarya</taxon>
        <taxon>Ascomycota</taxon>
        <taxon>Pezizomycotina</taxon>
        <taxon>Eurotiomycetes</taxon>
        <taxon>Eurotiomycetidae</taxon>
        <taxon>Eurotiales</taxon>
        <taxon>Aspergillaceae</taxon>
        <taxon>Aspergillus</taxon>
        <taxon>Aspergillus subgen. Aspergillus</taxon>
    </lineage>
</organism>
<keyword evidence="2" id="KW-0479">Metal-binding</keyword>
<gene>
    <name evidence="6" type="ORF">EURHEDRAFT_514483</name>
</gene>
<dbReference type="GO" id="GO:0046872">
    <property type="term" value="F:metal ion binding"/>
    <property type="evidence" value="ECO:0007669"/>
    <property type="project" value="UniProtKB-KW"/>
</dbReference>
<dbReference type="Gene3D" id="3.60.15.10">
    <property type="entry name" value="Ribonuclease Z/Hydroxyacylglutathione hydrolase-like"/>
    <property type="match status" value="1"/>
</dbReference>
<dbReference type="GeneID" id="63701397"/>
<evidence type="ECO:0000256" key="2">
    <source>
        <dbReference type="ARBA" id="ARBA00022723"/>
    </source>
</evidence>
<sequence>MSTIHIPLSQSTVQVSIIDTTLDANLPTAPFMGPPIAGFDRFQLIDYAFLITHKDPTTGRERRIMFDLGSPKDPDKDFPPTTNKVIKSFGGYVKIDKNVSEILTEHGVELGSIEAVVWSHAHFDHVGRPSLFPYSTSLLVGPGVKRSYFPGYPVNAASPILSREFSNRDVQELDFNASDLEIGSLKAIDYFKDGSFYLLSAPGHAVGHINALARTTEDSFIYLAGDSFHHASELRPHGGVGASLSDSLSLKLPSLSCPCSGSRFHLIHPLNERSRIPEHYRGYYDQVPNDPDRVPFHTLSETESGETMAVDLRAARGTVEAIQRFDSDPRVFVIAAHDTSLRGVLEYFPKTANEWRENGWKEEGYWLFLKEFGKAVEVAEETQ</sequence>